<dbReference type="SMART" id="SM00075">
    <property type="entry name" value="HYDRO"/>
    <property type="match status" value="1"/>
</dbReference>
<keyword evidence="3 6" id="KW-0134">Cell wall</keyword>
<proteinExistence type="inferred from homology"/>
<name>A0A5C3LSL6_9AGAR</name>
<gene>
    <name evidence="7" type="ORF">BDQ12DRAFT_668662</name>
</gene>
<evidence type="ECO:0000313" key="7">
    <source>
        <dbReference type="EMBL" id="TFK35363.1"/>
    </source>
</evidence>
<evidence type="ECO:0000313" key="8">
    <source>
        <dbReference type="Proteomes" id="UP000308652"/>
    </source>
</evidence>
<organism evidence="7 8">
    <name type="scientific">Crucibulum laeve</name>
    <dbReference type="NCBI Taxonomy" id="68775"/>
    <lineage>
        <taxon>Eukaryota</taxon>
        <taxon>Fungi</taxon>
        <taxon>Dikarya</taxon>
        <taxon>Basidiomycota</taxon>
        <taxon>Agaricomycotina</taxon>
        <taxon>Agaricomycetes</taxon>
        <taxon>Agaricomycetidae</taxon>
        <taxon>Agaricales</taxon>
        <taxon>Agaricineae</taxon>
        <taxon>Nidulariaceae</taxon>
        <taxon>Crucibulum</taxon>
    </lineage>
</organism>
<keyword evidence="4 6" id="KW-0964">Secreted</keyword>
<comment type="subcellular location">
    <subcellularLocation>
        <location evidence="1 6">Secreted</location>
        <location evidence="1 6">Cell wall</location>
    </subcellularLocation>
</comment>
<dbReference type="InterPro" id="IPR001338">
    <property type="entry name" value="Class_I_Hydrophobin"/>
</dbReference>
<dbReference type="GO" id="GO:0009277">
    <property type="term" value="C:fungal-type cell wall"/>
    <property type="evidence" value="ECO:0007669"/>
    <property type="project" value="InterPro"/>
</dbReference>
<dbReference type="GO" id="GO:0005199">
    <property type="term" value="F:structural constituent of cell wall"/>
    <property type="evidence" value="ECO:0007669"/>
    <property type="project" value="InterPro"/>
</dbReference>
<keyword evidence="8" id="KW-1185">Reference proteome</keyword>
<evidence type="ECO:0000256" key="6">
    <source>
        <dbReference type="RuleBase" id="RU365009"/>
    </source>
</evidence>
<reference evidence="7 8" key="1">
    <citation type="journal article" date="2019" name="Nat. Ecol. Evol.">
        <title>Megaphylogeny resolves global patterns of mushroom evolution.</title>
        <authorList>
            <person name="Varga T."/>
            <person name="Krizsan K."/>
            <person name="Foldi C."/>
            <person name="Dima B."/>
            <person name="Sanchez-Garcia M."/>
            <person name="Sanchez-Ramirez S."/>
            <person name="Szollosi G.J."/>
            <person name="Szarkandi J.G."/>
            <person name="Papp V."/>
            <person name="Albert L."/>
            <person name="Andreopoulos W."/>
            <person name="Angelini C."/>
            <person name="Antonin V."/>
            <person name="Barry K.W."/>
            <person name="Bougher N.L."/>
            <person name="Buchanan P."/>
            <person name="Buyck B."/>
            <person name="Bense V."/>
            <person name="Catcheside P."/>
            <person name="Chovatia M."/>
            <person name="Cooper J."/>
            <person name="Damon W."/>
            <person name="Desjardin D."/>
            <person name="Finy P."/>
            <person name="Geml J."/>
            <person name="Haridas S."/>
            <person name="Hughes K."/>
            <person name="Justo A."/>
            <person name="Karasinski D."/>
            <person name="Kautmanova I."/>
            <person name="Kiss B."/>
            <person name="Kocsube S."/>
            <person name="Kotiranta H."/>
            <person name="LaButti K.M."/>
            <person name="Lechner B.E."/>
            <person name="Liimatainen K."/>
            <person name="Lipzen A."/>
            <person name="Lukacs Z."/>
            <person name="Mihaltcheva S."/>
            <person name="Morgado L.N."/>
            <person name="Niskanen T."/>
            <person name="Noordeloos M.E."/>
            <person name="Ohm R.A."/>
            <person name="Ortiz-Santana B."/>
            <person name="Ovrebo C."/>
            <person name="Racz N."/>
            <person name="Riley R."/>
            <person name="Savchenko A."/>
            <person name="Shiryaev A."/>
            <person name="Soop K."/>
            <person name="Spirin V."/>
            <person name="Szebenyi C."/>
            <person name="Tomsovsky M."/>
            <person name="Tulloss R.E."/>
            <person name="Uehling J."/>
            <person name="Grigoriev I.V."/>
            <person name="Vagvolgyi C."/>
            <person name="Papp T."/>
            <person name="Martin F.M."/>
            <person name="Miettinen O."/>
            <person name="Hibbett D.S."/>
            <person name="Nagy L.G."/>
        </authorList>
    </citation>
    <scope>NUCLEOTIDE SEQUENCE [LARGE SCALE GENOMIC DNA]</scope>
    <source>
        <strain evidence="7 8">CBS 166.37</strain>
    </source>
</reference>
<dbReference type="Proteomes" id="UP000308652">
    <property type="component" value="Unassembled WGS sequence"/>
</dbReference>
<evidence type="ECO:0000256" key="1">
    <source>
        <dbReference type="ARBA" id="ARBA00004191"/>
    </source>
</evidence>
<sequence>MLSYKSIILAAAAFSSIVQAQKVISRSECSSGSHVCCQGAGRAYLPPYAALLGLLGVVVDPDTLIGVTCTPITVIGVGGNSCNAIELCCDNNSFNGIIAIGCTIISIGV</sequence>
<comment type="similarity">
    <text evidence="2 6">Belongs to the fungal hydrophobin family.</text>
</comment>
<keyword evidence="6" id="KW-0732">Signal</keyword>
<accession>A0A5C3LSL6</accession>
<evidence type="ECO:0000256" key="4">
    <source>
        <dbReference type="ARBA" id="ARBA00022525"/>
    </source>
</evidence>
<keyword evidence="5 6" id="KW-1015">Disulfide bond</keyword>
<evidence type="ECO:0000256" key="2">
    <source>
        <dbReference type="ARBA" id="ARBA00010446"/>
    </source>
</evidence>
<dbReference type="STRING" id="68775.A0A5C3LSL6"/>
<feature type="signal peptide" evidence="6">
    <location>
        <begin position="1"/>
        <end position="20"/>
    </location>
</feature>
<evidence type="ECO:0000256" key="3">
    <source>
        <dbReference type="ARBA" id="ARBA00022512"/>
    </source>
</evidence>
<dbReference type="Pfam" id="PF01185">
    <property type="entry name" value="Hydrophobin"/>
    <property type="match status" value="1"/>
</dbReference>
<dbReference type="OrthoDB" id="4225815at2759"/>
<evidence type="ECO:0000256" key="5">
    <source>
        <dbReference type="ARBA" id="ARBA00023157"/>
    </source>
</evidence>
<feature type="chain" id="PRO_5023046228" description="Hydrophobin" evidence="6">
    <location>
        <begin position="21"/>
        <end position="109"/>
    </location>
</feature>
<protein>
    <recommendedName>
        <fullName evidence="6">Hydrophobin</fullName>
    </recommendedName>
</protein>
<dbReference type="AlphaFoldDB" id="A0A5C3LSL6"/>
<dbReference type="EMBL" id="ML213622">
    <property type="protein sequence ID" value="TFK35363.1"/>
    <property type="molecule type" value="Genomic_DNA"/>
</dbReference>
<dbReference type="CDD" id="cd23507">
    <property type="entry name" value="hydrophobin_I"/>
    <property type="match status" value="1"/>
</dbReference>